<evidence type="ECO:0000256" key="5">
    <source>
        <dbReference type="ARBA" id="ARBA00023136"/>
    </source>
</evidence>
<keyword evidence="4" id="KW-0808">Transferase</keyword>
<evidence type="ECO:0000256" key="6">
    <source>
        <dbReference type="SAM" id="Phobius"/>
    </source>
</evidence>
<protein>
    <submittedName>
        <fullName evidence="8">Glycosyltransferase</fullName>
    </submittedName>
</protein>
<keyword evidence="5 6" id="KW-0472">Membrane</keyword>
<dbReference type="PANTHER" id="PTHR43646:SF2">
    <property type="entry name" value="GLYCOSYLTRANSFERASE 2-LIKE DOMAIN-CONTAINING PROTEIN"/>
    <property type="match status" value="1"/>
</dbReference>
<dbReference type="Pfam" id="PF00535">
    <property type="entry name" value="Glycos_transf_2"/>
    <property type="match status" value="1"/>
</dbReference>
<dbReference type="Gene3D" id="3.90.550.10">
    <property type="entry name" value="Spore Coat Polysaccharide Biosynthesis Protein SpsA, Chain A"/>
    <property type="match status" value="1"/>
</dbReference>
<evidence type="ECO:0000313" key="8">
    <source>
        <dbReference type="EMBL" id="MBJ6120499.1"/>
    </source>
</evidence>
<dbReference type="SUPFAM" id="SSF53448">
    <property type="entry name" value="Nucleotide-diphospho-sugar transferases"/>
    <property type="match status" value="1"/>
</dbReference>
<accession>A0ABS0XKD2</accession>
<organism evidence="8 9">
    <name type="scientific">Sphingomonas mollis</name>
    <dbReference type="NCBI Taxonomy" id="2795726"/>
    <lineage>
        <taxon>Bacteria</taxon>
        <taxon>Pseudomonadati</taxon>
        <taxon>Pseudomonadota</taxon>
        <taxon>Alphaproteobacteria</taxon>
        <taxon>Sphingomonadales</taxon>
        <taxon>Sphingomonadaceae</taxon>
        <taxon>Sphingomonas</taxon>
    </lineage>
</organism>
<keyword evidence="2" id="KW-1003">Cell membrane</keyword>
<evidence type="ECO:0000256" key="1">
    <source>
        <dbReference type="ARBA" id="ARBA00004236"/>
    </source>
</evidence>
<feature type="transmembrane region" description="Helical" evidence="6">
    <location>
        <begin position="243"/>
        <end position="271"/>
    </location>
</feature>
<proteinExistence type="predicted"/>
<dbReference type="Proteomes" id="UP000640426">
    <property type="component" value="Unassembled WGS sequence"/>
</dbReference>
<dbReference type="InterPro" id="IPR001173">
    <property type="entry name" value="Glyco_trans_2-like"/>
</dbReference>
<keyword evidence="6" id="KW-1133">Transmembrane helix</keyword>
<reference evidence="9" key="1">
    <citation type="submission" date="2020-12" db="EMBL/GenBank/DDBJ databases">
        <title>Hymenobacter sp.</title>
        <authorList>
            <person name="Kim M.K."/>
        </authorList>
    </citation>
    <scope>NUCLEOTIDE SEQUENCE [LARGE SCALE GENOMIC DNA]</scope>
    <source>
        <strain evidence="9">BT553</strain>
    </source>
</reference>
<feature type="domain" description="Glycosyltransferase 2-like" evidence="7">
    <location>
        <begin position="15"/>
        <end position="130"/>
    </location>
</feature>
<dbReference type="RefSeq" id="WP_199034397.1">
    <property type="nucleotide sequence ID" value="NZ_JAELXS010000001.1"/>
</dbReference>
<comment type="caution">
    <text evidence="8">The sequence shown here is derived from an EMBL/GenBank/DDBJ whole genome shotgun (WGS) entry which is preliminary data.</text>
</comment>
<evidence type="ECO:0000313" key="9">
    <source>
        <dbReference type="Proteomes" id="UP000640426"/>
    </source>
</evidence>
<keyword evidence="6" id="KW-0812">Transmembrane</keyword>
<evidence type="ECO:0000256" key="3">
    <source>
        <dbReference type="ARBA" id="ARBA00022676"/>
    </source>
</evidence>
<sequence>MTEARPSPAIIAIGRNEGERLKTCLRSLPADAARIYVDSGSTDGSVAFAQTQGVEVVTLPPGTRFTAALARNAGLAALAGHPTEFVQVVDGDCELDAAWLDTAVAALVADPGLAVVFGRRRERFPDASIYNRMCDDEWNVPVGEANSCGGDALFRRAALDQAGGYAPELIAGEEPDLCLRLRTSGWRIRRLDAEMTRHDAAMTRFGQWWRRTERSGHAFAQLAWRHGAAGDPHWRREVRSMTVWAGLLPILIVVAALAIGWWAGLAIALLYPVQVVRIARRMRHRPGLDDRAAWSLAFHLVLGKFAQIKGAALFHWRRLTGRSGSLIEYKGPEAQRA</sequence>
<keyword evidence="9" id="KW-1185">Reference proteome</keyword>
<evidence type="ECO:0000256" key="4">
    <source>
        <dbReference type="ARBA" id="ARBA00022679"/>
    </source>
</evidence>
<evidence type="ECO:0000256" key="2">
    <source>
        <dbReference type="ARBA" id="ARBA00022475"/>
    </source>
</evidence>
<comment type="subcellular location">
    <subcellularLocation>
        <location evidence="1">Cell membrane</location>
    </subcellularLocation>
</comment>
<evidence type="ECO:0000259" key="7">
    <source>
        <dbReference type="Pfam" id="PF00535"/>
    </source>
</evidence>
<dbReference type="InterPro" id="IPR029044">
    <property type="entry name" value="Nucleotide-diphossugar_trans"/>
</dbReference>
<gene>
    <name evidence="8" type="ORF">JAO74_01705</name>
</gene>
<keyword evidence="3" id="KW-0328">Glycosyltransferase</keyword>
<dbReference type="EMBL" id="JAELXS010000001">
    <property type="protein sequence ID" value="MBJ6120499.1"/>
    <property type="molecule type" value="Genomic_DNA"/>
</dbReference>
<dbReference type="PANTHER" id="PTHR43646">
    <property type="entry name" value="GLYCOSYLTRANSFERASE"/>
    <property type="match status" value="1"/>
</dbReference>
<name>A0ABS0XKD2_9SPHN</name>